<proteinExistence type="predicted"/>
<reference evidence="1 2" key="1">
    <citation type="submission" date="2020-11" db="EMBL/GenBank/DDBJ databases">
        <title>Enhanced detection system for hospital associated transmission using whole genome sequencing surveillance.</title>
        <authorList>
            <person name="Harrison L.H."/>
            <person name="Van Tyne D."/>
            <person name="Marsh J.W."/>
            <person name="Griffith M.P."/>
            <person name="Snyder D.J."/>
            <person name="Cooper V.S."/>
            <person name="Mustapha M."/>
        </authorList>
    </citation>
    <scope>NUCLEOTIDE SEQUENCE [LARGE SCALE GENOMIC DNA]</scope>
    <source>
        <strain evidence="1 2">SER00227</strain>
    </source>
</reference>
<accession>A0ABS0LZZ8</accession>
<organism evidence="1 2">
    <name type="scientific">Serratia surfactantfaciens</name>
    <dbReference type="NCBI Taxonomy" id="2741499"/>
    <lineage>
        <taxon>Bacteria</taxon>
        <taxon>Pseudomonadati</taxon>
        <taxon>Pseudomonadota</taxon>
        <taxon>Gammaproteobacteria</taxon>
        <taxon>Enterobacterales</taxon>
        <taxon>Yersiniaceae</taxon>
        <taxon>Serratia</taxon>
    </lineage>
</organism>
<evidence type="ECO:0000313" key="1">
    <source>
        <dbReference type="EMBL" id="MBH1920686.1"/>
    </source>
</evidence>
<dbReference type="Gene3D" id="2.180.10.10">
    <property type="entry name" value="RHS repeat-associated core"/>
    <property type="match status" value="1"/>
</dbReference>
<name>A0ABS0LZZ8_9GAMM</name>
<dbReference type="EMBL" id="JADUMB010000003">
    <property type="protein sequence ID" value="MBH1920686.1"/>
    <property type="molecule type" value="Genomic_DNA"/>
</dbReference>
<evidence type="ECO:0000313" key="2">
    <source>
        <dbReference type="Proteomes" id="UP000635335"/>
    </source>
</evidence>
<dbReference type="Proteomes" id="UP000635335">
    <property type="component" value="Unassembled WGS sequence"/>
</dbReference>
<evidence type="ECO:0008006" key="3">
    <source>
        <dbReference type="Google" id="ProtNLM"/>
    </source>
</evidence>
<comment type="caution">
    <text evidence="1">The sequence shown here is derived from an EMBL/GenBank/DDBJ whole genome shotgun (WGS) entry which is preliminary data.</text>
</comment>
<protein>
    <recommendedName>
        <fullName evidence="3">RHS repeat protein</fullName>
    </recommendedName>
</protein>
<sequence>MILTQDASARKIPKKVSMHIESKDDYIKADTQMEFDECGALLSSRSSKTIKSRINNNVLLTQLQGSIDKNHNNWGYDMTFKMSMIENGADKHELMTQKMSGTFLTDLNGKIIRSEDTSDISAGKNHQSGKAITTFSTDDAGRLSGSSRVSTLGNDSSNTVYSYDAKNRLTRMISGATTEDFTYDNDDRELTSKEVMKSFTTETTTTTCKSWDKFGRCINAQQNISILIKDVKKNRDNVYNHVAEIKYDYVY</sequence>
<gene>
    <name evidence="1" type="ORF">I5U16_11070</name>
</gene>
<keyword evidence="2" id="KW-1185">Reference proteome</keyword>